<proteinExistence type="inferred from homology"/>
<dbReference type="GO" id="GO:0003735">
    <property type="term" value="F:structural constituent of ribosome"/>
    <property type="evidence" value="ECO:0007669"/>
    <property type="project" value="InterPro"/>
</dbReference>
<dbReference type="RefSeq" id="WP_151440452.1">
    <property type="nucleotide sequence ID" value="NZ_WMEX01000007.1"/>
</dbReference>
<evidence type="ECO:0000256" key="3">
    <source>
        <dbReference type="ARBA" id="ARBA00023274"/>
    </source>
</evidence>
<dbReference type="GO" id="GO:1990904">
    <property type="term" value="C:ribonucleoprotein complex"/>
    <property type="evidence" value="ECO:0007669"/>
    <property type="project" value="UniProtKB-KW"/>
</dbReference>
<comment type="function">
    <text evidence="5">Forms part of the polypeptide exit tunnel.</text>
</comment>
<dbReference type="GO" id="GO:0006412">
    <property type="term" value="P:translation"/>
    <property type="evidence" value="ECO:0007669"/>
    <property type="project" value="UniProtKB-UniRule"/>
</dbReference>
<dbReference type="EMBL" id="WMEX01000007">
    <property type="protein sequence ID" value="MYL27591.1"/>
    <property type="molecule type" value="Genomic_DNA"/>
</dbReference>
<evidence type="ECO:0000313" key="7">
    <source>
        <dbReference type="EMBL" id="MYL27591.1"/>
    </source>
</evidence>
<dbReference type="NCBIfam" id="TIGR03953">
    <property type="entry name" value="rplD_bact"/>
    <property type="match status" value="1"/>
</dbReference>
<sequence>MELTVTGSGNGVQVSDAAFGKEFNESLVHQVVTAYLAAGRQGSVKQKTRSEVSGGGKKPWRQKGTGRARAGTIRSPIWRGGGTTFAARPRDYSQKVNRKMYRGALRSILSELVRQERLVVVDSITPDQPRTKVFNAKLQELGVQQDALIVSDSVERNLELASRNIPNVAVSDVRGVDPVSLVAHNHVVVTVDALKKFEEMLG</sequence>
<dbReference type="Pfam" id="PF00573">
    <property type="entry name" value="Ribosomal_L4"/>
    <property type="match status" value="1"/>
</dbReference>
<dbReference type="OrthoDB" id="9803201at2"/>
<evidence type="ECO:0000313" key="8">
    <source>
        <dbReference type="Proteomes" id="UP000460751"/>
    </source>
</evidence>
<comment type="function">
    <text evidence="5">One of the primary rRNA binding proteins, this protein initially binds near the 5'-end of the 23S rRNA. It is important during the early stages of 50S assembly. It makes multiple contacts with different domains of the 23S rRNA in the assembled 50S subunit and ribosome.</text>
</comment>
<keyword evidence="2 5" id="KW-0689">Ribosomal protein</keyword>
<dbReference type="PANTHER" id="PTHR10746">
    <property type="entry name" value="50S RIBOSOMAL PROTEIN L4"/>
    <property type="match status" value="1"/>
</dbReference>
<dbReference type="PANTHER" id="PTHR10746:SF6">
    <property type="entry name" value="LARGE RIBOSOMAL SUBUNIT PROTEIN UL4M"/>
    <property type="match status" value="1"/>
</dbReference>
<gene>
    <name evidence="5 7" type="primary">rplD</name>
    <name evidence="7" type="ORF">GLW01_12420</name>
</gene>
<name>A0A9X4YDB0_9GAMM</name>
<dbReference type="InterPro" id="IPR002136">
    <property type="entry name" value="Ribosomal_uL4"/>
</dbReference>
<reference evidence="7 8" key="1">
    <citation type="submission" date="2019-11" db="EMBL/GenBank/DDBJ databases">
        <title>Genome sequences of 17 halophilic strains isolated from different environments.</title>
        <authorList>
            <person name="Furrow R.E."/>
        </authorList>
    </citation>
    <scope>NUCLEOTIDE SEQUENCE [LARGE SCALE GENOMIC DNA]</scope>
    <source>
        <strain evidence="7 8">22507_15_FS</strain>
    </source>
</reference>
<evidence type="ECO:0000256" key="5">
    <source>
        <dbReference type="HAMAP-Rule" id="MF_01328"/>
    </source>
</evidence>
<evidence type="ECO:0000256" key="4">
    <source>
        <dbReference type="ARBA" id="ARBA00035244"/>
    </source>
</evidence>
<comment type="subunit">
    <text evidence="5">Part of the 50S ribosomal subunit.</text>
</comment>
<dbReference type="SUPFAM" id="SSF52166">
    <property type="entry name" value="Ribosomal protein L4"/>
    <property type="match status" value="1"/>
</dbReference>
<feature type="region of interest" description="Disordered" evidence="6">
    <location>
        <begin position="43"/>
        <end position="69"/>
    </location>
</feature>
<organism evidence="7 8">
    <name type="scientific">Vreelandella halophila</name>
    <dbReference type="NCBI Taxonomy" id="86177"/>
    <lineage>
        <taxon>Bacteria</taxon>
        <taxon>Pseudomonadati</taxon>
        <taxon>Pseudomonadota</taxon>
        <taxon>Gammaproteobacteria</taxon>
        <taxon>Oceanospirillales</taxon>
        <taxon>Halomonadaceae</taxon>
        <taxon>Vreelandella</taxon>
    </lineage>
</organism>
<dbReference type="GO" id="GO:0019843">
    <property type="term" value="F:rRNA binding"/>
    <property type="evidence" value="ECO:0007669"/>
    <property type="project" value="UniProtKB-UniRule"/>
</dbReference>
<dbReference type="GO" id="GO:0005840">
    <property type="term" value="C:ribosome"/>
    <property type="evidence" value="ECO:0007669"/>
    <property type="project" value="UniProtKB-KW"/>
</dbReference>
<comment type="similarity">
    <text evidence="1 5">Belongs to the universal ribosomal protein uL4 family.</text>
</comment>
<accession>A0A9X4YDB0</accession>
<evidence type="ECO:0000256" key="1">
    <source>
        <dbReference type="ARBA" id="ARBA00010528"/>
    </source>
</evidence>
<keyword evidence="3 5" id="KW-0687">Ribonucleoprotein</keyword>
<dbReference type="InterPro" id="IPR013005">
    <property type="entry name" value="Ribosomal_uL4-like"/>
</dbReference>
<dbReference type="Gene3D" id="3.40.1370.10">
    <property type="match status" value="1"/>
</dbReference>
<keyword evidence="5" id="KW-0694">RNA-binding</keyword>
<protein>
    <recommendedName>
        <fullName evidence="4 5">Large ribosomal subunit protein uL4</fullName>
    </recommendedName>
</protein>
<keyword evidence="8" id="KW-1185">Reference proteome</keyword>
<keyword evidence="5" id="KW-0699">rRNA-binding</keyword>
<evidence type="ECO:0000256" key="2">
    <source>
        <dbReference type="ARBA" id="ARBA00022980"/>
    </source>
</evidence>
<dbReference type="Proteomes" id="UP000460751">
    <property type="component" value="Unassembled WGS sequence"/>
</dbReference>
<comment type="caution">
    <text evidence="7">The sequence shown here is derived from an EMBL/GenBank/DDBJ whole genome shotgun (WGS) entry which is preliminary data.</text>
</comment>
<dbReference type="HAMAP" id="MF_01328_B">
    <property type="entry name" value="Ribosomal_uL4_B"/>
    <property type="match status" value="1"/>
</dbReference>
<evidence type="ECO:0000256" key="6">
    <source>
        <dbReference type="SAM" id="MobiDB-lite"/>
    </source>
</evidence>
<dbReference type="InterPro" id="IPR023574">
    <property type="entry name" value="Ribosomal_uL4_dom_sf"/>
</dbReference>
<dbReference type="AlphaFoldDB" id="A0A9X4YDB0"/>